<protein>
    <submittedName>
        <fullName evidence="1">Uncharacterized protein</fullName>
    </submittedName>
</protein>
<gene>
    <name evidence="1" type="primary">ORF1066</name>
</gene>
<proteinExistence type="predicted"/>
<feature type="non-terminal residue" evidence="1">
    <location>
        <position position="69"/>
    </location>
</feature>
<organism evidence="1">
    <name type="scientific">Arion vulgaris</name>
    <dbReference type="NCBI Taxonomy" id="1028688"/>
    <lineage>
        <taxon>Eukaryota</taxon>
        <taxon>Metazoa</taxon>
        <taxon>Spiralia</taxon>
        <taxon>Lophotrochozoa</taxon>
        <taxon>Mollusca</taxon>
        <taxon>Gastropoda</taxon>
        <taxon>Heterobranchia</taxon>
        <taxon>Euthyneura</taxon>
        <taxon>Panpulmonata</taxon>
        <taxon>Eupulmonata</taxon>
        <taxon>Stylommatophora</taxon>
        <taxon>Helicina</taxon>
        <taxon>Arionoidea</taxon>
        <taxon>Arionidae</taxon>
        <taxon>Arion</taxon>
    </lineage>
</organism>
<sequence length="69" mass="7888">TASIQLQIMTDNNTMLLENIENNSSSRSDIDDKWPVFSNINAKPDIIQFKSDQVVQKQFNTSPNKECEI</sequence>
<dbReference type="EMBL" id="HACG01000439">
    <property type="protein sequence ID" value="CEK47304.1"/>
    <property type="molecule type" value="Transcribed_RNA"/>
</dbReference>
<reference evidence="1" key="1">
    <citation type="submission" date="2014-12" db="EMBL/GenBank/DDBJ databases">
        <title>Insight into the proteome of Arion vulgaris.</title>
        <authorList>
            <person name="Aradska J."/>
            <person name="Bulat T."/>
            <person name="Smidak R."/>
            <person name="Sarate P."/>
            <person name="Gangsoo J."/>
            <person name="Sialana F."/>
            <person name="Bilban M."/>
            <person name="Lubec G."/>
        </authorList>
    </citation>
    <scope>NUCLEOTIDE SEQUENCE</scope>
    <source>
        <tissue evidence="1">Skin</tissue>
    </source>
</reference>
<feature type="non-terminal residue" evidence="1">
    <location>
        <position position="1"/>
    </location>
</feature>
<dbReference type="AlphaFoldDB" id="A0A0B6XTU1"/>
<name>A0A0B6XTU1_9EUPU</name>
<evidence type="ECO:0000313" key="1">
    <source>
        <dbReference type="EMBL" id="CEK47304.1"/>
    </source>
</evidence>
<accession>A0A0B6XTU1</accession>